<dbReference type="InterPro" id="IPR003497">
    <property type="entry name" value="BRO_N_domain"/>
</dbReference>
<reference evidence="2 3" key="1">
    <citation type="journal article" date="2013" name="Genome Announc.">
        <title>Draft Genome Sequence of Indibacter alkaliphilus Strain LW1T, Isolated from Lonar Lake, a Haloalkaline Lake in the Buldana District of Maharashtra, India.</title>
        <authorList>
            <person name="Singh A."/>
            <person name="Kumar Jangir P."/>
            <person name="Sharma R."/>
            <person name="Singh A."/>
            <person name="Kumar Pinnaka A."/>
            <person name="Shivaji S."/>
        </authorList>
    </citation>
    <scope>NUCLEOTIDE SEQUENCE [LARGE SCALE GENOMIC DNA]</scope>
    <source>
        <strain evidence="3">CCUG 57479 / KCTC 22604 / LW1</strain>
    </source>
</reference>
<dbReference type="PROSITE" id="PS51750">
    <property type="entry name" value="BRO_N"/>
    <property type="match status" value="1"/>
</dbReference>
<accession>S2DM22</accession>
<protein>
    <recommendedName>
        <fullName evidence="1">Bro-N domain-containing protein</fullName>
    </recommendedName>
</protein>
<dbReference type="Proteomes" id="UP000006073">
    <property type="component" value="Unassembled WGS sequence"/>
</dbReference>
<gene>
    <name evidence="2" type="ORF">A33Q_0181</name>
</gene>
<dbReference type="eggNOG" id="COG3617">
    <property type="taxonomic scope" value="Bacteria"/>
</dbReference>
<sequence>MTIIPEQDVYRLIFKSKLPAAEHFEKWMVEDVLPTIRKTGG</sequence>
<dbReference type="AlphaFoldDB" id="S2DM22"/>
<dbReference type="STRING" id="1189612.A33Q_0181"/>
<dbReference type="Pfam" id="PF02498">
    <property type="entry name" value="Bro-N"/>
    <property type="match status" value="1"/>
</dbReference>
<evidence type="ECO:0000259" key="1">
    <source>
        <dbReference type="PROSITE" id="PS51750"/>
    </source>
</evidence>
<feature type="domain" description="Bro-N" evidence="1">
    <location>
        <begin position="1"/>
        <end position="40"/>
    </location>
</feature>
<keyword evidence="3" id="KW-1185">Reference proteome</keyword>
<name>S2DM22_INDAL</name>
<evidence type="ECO:0000313" key="3">
    <source>
        <dbReference type="Proteomes" id="UP000006073"/>
    </source>
</evidence>
<evidence type="ECO:0000313" key="2">
    <source>
        <dbReference type="EMBL" id="EPA00013.1"/>
    </source>
</evidence>
<proteinExistence type="predicted"/>
<organism evidence="2 3">
    <name type="scientific">Indibacter alkaliphilus (strain CCUG 57479 / KCTC 22604 / LW1)</name>
    <dbReference type="NCBI Taxonomy" id="1189612"/>
    <lineage>
        <taxon>Bacteria</taxon>
        <taxon>Pseudomonadati</taxon>
        <taxon>Bacteroidota</taxon>
        <taxon>Cytophagia</taxon>
        <taxon>Cytophagales</taxon>
        <taxon>Cyclobacteriaceae</taxon>
    </lineage>
</organism>
<dbReference type="EMBL" id="ALWO02000006">
    <property type="protein sequence ID" value="EPA00013.1"/>
    <property type="molecule type" value="Genomic_DNA"/>
</dbReference>
<comment type="caution">
    <text evidence="2">The sequence shown here is derived from an EMBL/GenBank/DDBJ whole genome shotgun (WGS) entry which is preliminary data.</text>
</comment>